<dbReference type="OrthoDB" id="9772456at2"/>
<dbReference type="GO" id="GO:0008934">
    <property type="term" value="F:inositol monophosphate 1-phosphatase activity"/>
    <property type="evidence" value="ECO:0007669"/>
    <property type="project" value="InterPro"/>
</dbReference>
<keyword evidence="5 6" id="KW-0460">Magnesium</keyword>
<dbReference type="GO" id="GO:0046872">
    <property type="term" value="F:metal ion binding"/>
    <property type="evidence" value="ECO:0007669"/>
    <property type="project" value="UniProtKB-KW"/>
</dbReference>
<evidence type="ECO:0000256" key="7">
    <source>
        <dbReference type="RuleBase" id="RU364068"/>
    </source>
</evidence>
<protein>
    <recommendedName>
        <fullName evidence="7">Inositol-1-monophosphatase</fullName>
        <ecNumber evidence="7">3.1.3.25</ecNumber>
    </recommendedName>
</protein>
<evidence type="ECO:0000256" key="4">
    <source>
        <dbReference type="ARBA" id="ARBA00022801"/>
    </source>
</evidence>
<evidence type="ECO:0000313" key="8">
    <source>
        <dbReference type="EMBL" id="ADY14464.1"/>
    </source>
</evidence>
<keyword evidence="9" id="KW-1185">Reference proteome</keyword>
<gene>
    <name evidence="8" type="ordered locus">SpiBuddy_2653</name>
</gene>
<dbReference type="FunFam" id="3.30.540.10:FF:000003">
    <property type="entry name" value="Inositol-1-monophosphatase"/>
    <property type="match status" value="1"/>
</dbReference>
<comment type="catalytic activity">
    <reaction evidence="1 7">
        <text>a myo-inositol phosphate + H2O = myo-inositol + phosphate</text>
        <dbReference type="Rhea" id="RHEA:24056"/>
        <dbReference type="ChEBI" id="CHEBI:15377"/>
        <dbReference type="ChEBI" id="CHEBI:17268"/>
        <dbReference type="ChEBI" id="CHEBI:43474"/>
        <dbReference type="ChEBI" id="CHEBI:84139"/>
        <dbReference type="EC" id="3.1.3.25"/>
    </reaction>
</comment>
<proteinExistence type="inferred from homology"/>
<keyword evidence="4 7" id="KW-0378">Hydrolase</keyword>
<dbReference type="HOGENOM" id="CLU_044118_0_1_12"/>
<comment type="similarity">
    <text evidence="7">Belongs to the inositol monophosphatase superfamily.</text>
</comment>
<dbReference type="GO" id="GO:0006020">
    <property type="term" value="P:inositol metabolic process"/>
    <property type="evidence" value="ECO:0007669"/>
    <property type="project" value="TreeGrafter"/>
</dbReference>
<feature type="binding site" evidence="6">
    <location>
        <position position="215"/>
    </location>
    <ligand>
        <name>Mg(2+)</name>
        <dbReference type="ChEBI" id="CHEBI:18420"/>
        <label>1</label>
        <note>catalytic</note>
    </ligand>
</feature>
<accession>F0RT18</accession>
<dbReference type="STRING" id="158189.SpiBuddy_2653"/>
<organism evidence="8 9">
    <name type="scientific">Sphaerochaeta globosa (strain ATCC BAA-1886 / DSM 22777 / Buddy)</name>
    <name type="common">Spirochaeta sp. (strain Buddy)</name>
    <dbReference type="NCBI Taxonomy" id="158189"/>
    <lineage>
        <taxon>Bacteria</taxon>
        <taxon>Pseudomonadati</taxon>
        <taxon>Spirochaetota</taxon>
        <taxon>Spirochaetia</taxon>
        <taxon>Spirochaetales</taxon>
        <taxon>Sphaerochaetaceae</taxon>
        <taxon>Sphaerochaeta</taxon>
    </lineage>
</organism>
<evidence type="ECO:0000256" key="3">
    <source>
        <dbReference type="ARBA" id="ARBA00022723"/>
    </source>
</evidence>
<evidence type="ECO:0000256" key="2">
    <source>
        <dbReference type="ARBA" id="ARBA00001946"/>
    </source>
</evidence>
<feature type="binding site" evidence="6">
    <location>
        <position position="89"/>
    </location>
    <ligand>
        <name>Mg(2+)</name>
        <dbReference type="ChEBI" id="CHEBI:18420"/>
        <label>1</label>
        <note>catalytic</note>
    </ligand>
</feature>
<dbReference type="Proteomes" id="UP000008466">
    <property type="component" value="Chromosome"/>
</dbReference>
<evidence type="ECO:0000256" key="5">
    <source>
        <dbReference type="ARBA" id="ARBA00022842"/>
    </source>
</evidence>
<dbReference type="KEGG" id="sbu:SpiBuddy_2653"/>
<feature type="binding site" evidence="6">
    <location>
        <position position="86"/>
    </location>
    <ligand>
        <name>Mg(2+)</name>
        <dbReference type="ChEBI" id="CHEBI:18420"/>
        <label>1</label>
        <note>catalytic</note>
    </ligand>
</feature>
<name>F0RT18_SPHGB</name>
<dbReference type="AlphaFoldDB" id="F0RT18"/>
<dbReference type="InterPro" id="IPR000760">
    <property type="entry name" value="Inositol_monophosphatase-like"/>
</dbReference>
<dbReference type="SUPFAM" id="SSF56655">
    <property type="entry name" value="Carbohydrate phosphatase"/>
    <property type="match status" value="1"/>
</dbReference>
<dbReference type="Gene3D" id="3.30.540.10">
    <property type="entry name" value="Fructose-1,6-Bisphosphatase, subunit A, domain 1"/>
    <property type="match status" value="1"/>
</dbReference>
<dbReference type="GO" id="GO:0007165">
    <property type="term" value="P:signal transduction"/>
    <property type="evidence" value="ECO:0007669"/>
    <property type="project" value="TreeGrafter"/>
</dbReference>
<feature type="binding site" evidence="6">
    <location>
        <position position="88"/>
    </location>
    <ligand>
        <name>Mg(2+)</name>
        <dbReference type="ChEBI" id="CHEBI:18420"/>
        <label>1</label>
        <note>catalytic</note>
    </ligand>
</feature>
<dbReference type="Pfam" id="PF00459">
    <property type="entry name" value="Inositol_P"/>
    <property type="match status" value="1"/>
</dbReference>
<dbReference type="EC" id="3.1.3.25" evidence="7"/>
<sequence length="279" mass="30414">MTVSCFEDRLKIACGAAKMAGEMILASNLTDIAFLVKGKSDVVTHLDTASERLIRDIIHHSFPLDNFLGEEEGLIEYGNGGTWIVDPIDGTNNLVHGIPGYTISIAYEAQDSHPVIGVVFSPQSNELFYAAQGCGAFLNSKAIHISSVASIADAVSIAPPPLRVPSLIPSHLKIYELLCREGGDVRDFGSAALHLCYVAMGRVEAFVEFKLKYHDYAAGKVLVEEAGGCFSSLHCVDHMPYQDILVTNKALFPWYTRFIRNLLGEQACNDESESSFHSS</sequence>
<evidence type="ECO:0000256" key="1">
    <source>
        <dbReference type="ARBA" id="ARBA00001033"/>
    </source>
</evidence>
<feature type="binding site" evidence="6">
    <location>
        <position position="70"/>
    </location>
    <ligand>
        <name>Mg(2+)</name>
        <dbReference type="ChEBI" id="CHEBI:18420"/>
        <label>1</label>
        <note>catalytic</note>
    </ligand>
</feature>
<evidence type="ECO:0000256" key="6">
    <source>
        <dbReference type="PIRSR" id="PIRSR600760-2"/>
    </source>
</evidence>
<dbReference type="PANTHER" id="PTHR20854:SF4">
    <property type="entry name" value="INOSITOL-1-MONOPHOSPHATASE-RELATED"/>
    <property type="match status" value="1"/>
</dbReference>
<dbReference type="RefSeq" id="WP_013608309.1">
    <property type="nucleotide sequence ID" value="NC_015152.1"/>
</dbReference>
<dbReference type="PRINTS" id="PR00377">
    <property type="entry name" value="IMPHPHTASES"/>
</dbReference>
<reference evidence="9" key="1">
    <citation type="submission" date="2011-02" db="EMBL/GenBank/DDBJ databases">
        <title>Complete sequence of Spirochaeta sp. Buddy.</title>
        <authorList>
            <person name="Lucas S."/>
            <person name="Copeland A."/>
            <person name="Lapidus A."/>
            <person name="Cheng J.-F."/>
            <person name="Goodwin L."/>
            <person name="Pitluck S."/>
            <person name="Zeytun A."/>
            <person name="Detter J.C."/>
            <person name="Han C."/>
            <person name="Tapia R."/>
            <person name="Land M."/>
            <person name="Hauser L."/>
            <person name="Kyrpides N."/>
            <person name="Ivanova N."/>
            <person name="Mikhailova N."/>
            <person name="Pagani I."/>
            <person name="Ritalahti K.M."/>
            <person name="Loeffler F.E."/>
            <person name="Woyke T."/>
        </authorList>
    </citation>
    <scope>NUCLEOTIDE SEQUENCE [LARGE SCALE GENOMIC DNA]</scope>
    <source>
        <strain evidence="9">ATCC BAA-1886 / DSM 22777 / Buddy</strain>
    </source>
</reference>
<keyword evidence="3 6" id="KW-0479">Metal-binding</keyword>
<dbReference type="InterPro" id="IPR033942">
    <property type="entry name" value="IMPase"/>
</dbReference>
<dbReference type="CDD" id="cd01639">
    <property type="entry name" value="IMPase"/>
    <property type="match status" value="1"/>
</dbReference>
<dbReference type="eggNOG" id="COG0483">
    <property type="taxonomic scope" value="Bacteria"/>
</dbReference>
<dbReference type="PANTHER" id="PTHR20854">
    <property type="entry name" value="INOSITOL MONOPHOSPHATASE"/>
    <property type="match status" value="1"/>
</dbReference>
<dbReference type="EMBL" id="CP002541">
    <property type="protein sequence ID" value="ADY14464.1"/>
    <property type="molecule type" value="Genomic_DNA"/>
</dbReference>
<comment type="cofactor">
    <cofactor evidence="2 6 7">
        <name>Mg(2+)</name>
        <dbReference type="ChEBI" id="CHEBI:18420"/>
    </cofactor>
</comment>
<evidence type="ECO:0000313" key="9">
    <source>
        <dbReference type="Proteomes" id="UP000008466"/>
    </source>
</evidence>
<dbReference type="Gene3D" id="3.40.190.80">
    <property type="match status" value="1"/>
</dbReference>